<name>A0A7J8S349_GOSDV</name>
<dbReference type="EMBL" id="JABFAC010000008">
    <property type="protein sequence ID" value="MBA0620521.1"/>
    <property type="molecule type" value="Genomic_DNA"/>
</dbReference>
<gene>
    <name evidence="1" type="ORF">Godav_006227</name>
</gene>
<organism evidence="1 2">
    <name type="scientific">Gossypium davidsonii</name>
    <name type="common">Davidson's cotton</name>
    <name type="synonym">Gossypium klotzschianum subsp. davidsonii</name>
    <dbReference type="NCBI Taxonomy" id="34287"/>
    <lineage>
        <taxon>Eukaryota</taxon>
        <taxon>Viridiplantae</taxon>
        <taxon>Streptophyta</taxon>
        <taxon>Embryophyta</taxon>
        <taxon>Tracheophyta</taxon>
        <taxon>Spermatophyta</taxon>
        <taxon>Magnoliopsida</taxon>
        <taxon>eudicotyledons</taxon>
        <taxon>Gunneridae</taxon>
        <taxon>Pentapetalae</taxon>
        <taxon>rosids</taxon>
        <taxon>malvids</taxon>
        <taxon>Malvales</taxon>
        <taxon>Malvaceae</taxon>
        <taxon>Malvoideae</taxon>
        <taxon>Gossypium</taxon>
    </lineage>
</organism>
<reference evidence="1 2" key="1">
    <citation type="journal article" date="2019" name="Genome Biol. Evol.">
        <title>Insights into the evolution of the New World diploid cottons (Gossypium, subgenus Houzingenia) based on genome sequencing.</title>
        <authorList>
            <person name="Grover C.E."/>
            <person name="Arick M.A. 2nd"/>
            <person name="Thrash A."/>
            <person name="Conover J.L."/>
            <person name="Sanders W.S."/>
            <person name="Peterson D.G."/>
            <person name="Frelichowski J.E."/>
            <person name="Scheffler J.A."/>
            <person name="Scheffler B.E."/>
            <person name="Wendel J.F."/>
        </authorList>
    </citation>
    <scope>NUCLEOTIDE SEQUENCE [LARGE SCALE GENOMIC DNA]</scope>
    <source>
        <strain evidence="1">27</strain>
        <tissue evidence="1">Leaf</tissue>
    </source>
</reference>
<proteinExistence type="predicted"/>
<evidence type="ECO:0000313" key="2">
    <source>
        <dbReference type="Proteomes" id="UP000593561"/>
    </source>
</evidence>
<protein>
    <submittedName>
        <fullName evidence="1">Uncharacterized protein</fullName>
    </submittedName>
</protein>
<comment type="caution">
    <text evidence="1">The sequence shown here is derived from an EMBL/GenBank/DDBJ whole genome shotgun (WGS) entry which is preliminary data.</text>
</comment>
<keyword evidence="2" id="KW-1185">Reference proteome</keyword>
<dbReference type="AlphaFoldDB" id="A0A7J8S349"/>
<evidence type="ECO:0000313" key="1">
    <source>
        <dbReference type="EMBL" id="MBA0620521.1"/>
    </source>
</evidence>
<accession>A0A7J8S349</accession>
<dbReference type="Proteomes" id="UP000593561">
    <property type="component" value="Unassembled WGS sequence"/>
</dbReference>
<sequence length="28" mass="3370">MEFKCSFGNLRKLQTIFNIFLFVLLSFL</sequence>